<comment type="catalytic activity">
    <reaction evidence="1 9">
        <text>Endonucleolytic cleavage to 5'-phosphomonoester.</text>
        <dbReference type="EC" id="3.1.26.3"/>
    </reaction>
</comment>
<evidence type="ECO:0000256" key="6">
    <source>
        <dbReference type="ARBA" id="ARBA00022759"/>
    </source>
</evidence>
<dbReference type="InterPro" id="IPR000999">
    <property type="entry name" value="RNase_III_dom"/>
</dbReference>
<dbReference type="GO" id="GO:0006364">
    <property type="term" value="P:rRNA processing"/>
    <property type="evidence" value="ECO:0007669"/>
    <property type="project" value="UniProtKB-UniRule"/>
</dbReference>
<dbReference type="CDD" id="cd00593">
    <property type="entry name" value="RIBOc"/>
    <property type="match status" value="1"/>
</dbReference>
<evidence type="ECO:0000256" key="3">
    <source>
        <dbReference type="ARBA" id="ARBA00022552"/>
    </source>
</evidence>
<dbReference type="Pfam" id="PF00035">
    <property type="entry name" value="dsrm"/>
    <property type="match status" value="1"/>
</dbReference>
<name>A0A023D9Y5_ACIMT</name>
<dbReference type="InterPro" id="IPR014720">
    <property type="entry name" value="dsRBD_dom"/>
</dbReference>
<comment type="caution">
    <text evidence="13">The sequence shown here is derived from an EMBL/GenBank/DDBJ whole genome shotgun (WGS) entry which is preliminary data.</text>
</comment>
<dbReference type="Gene3D" id="1.10.1520.10">
    <property type="entry name" value="Ribonuclease III domain"/>
    <property type="match status" value="1"/>
</dbReference>
<dbReference type="GO" id="GO:0006397">
    <property type="term" value="P:mRNA processing"/>
    <property type="evidence" value="ECO:0007669"/>
    <property type="project" value="UniProtKB-UniRule"/>
</dbReference>
<keyword evidence="9" id="KW-0819">tRNA processing</keyword>
<comment type="similarity">
    <text evidence="2">Belongs to the ribonuclease III family.</text>
</comment>
<dbReference type="SMART" id="SM00535">
    <property type="entry name" value="RIBOc"/>
    <property type="match status" value="1"/>
</dbReference>
<dbReference type="Pfam" id="PF14622">
    <property type="entry name" value="Ribonucleas_3_3"/>
    <property type="match status" value="1"/>
</dbReference>
<keyword evidence="9" id="KW-0963">Cytoplasm</keyword>
<evidence type="ECO:0000256" key="7">
    <source>
        <dbReference type="ARBA" id="ARBA00022801"/>
    </source>
</evidence>
<protein>
    <recommendedName>
        <fullName evidence="9">Ribonuclease 3</fullName>
        <ecNumber evidence="9">3.1.26.3</ecNumber>
    </recommendedName>
    <alternativeName>
        <fullName evidence="9">Ribonuclease III</fullName>
        <shortName evidence="9">RNase III</shortName>
    </alternativeName>
</protein>
<evidence type="ECO:0000256" key="8">
    <source>
        <dbReference type="ARBA" id="ARBA00022884"/>
    </source>
</evidence>
<feature type="domain" description="RNase III" evidence="12">
    <location>
        <begin position="7"/>
        <end position="146"/>
    </location>
</feature>
<reference evidence="14" key="1">
    <citation type="journal article" date="2014" name="FEMS Microbiol. Lett.">
        <title>Draft Genomic DNA Sequence of the Facultatively Methylotrophic Bacterium Acidomonas methanolica type strain MB58.</title>
        <authorList>
            <person name="Higashiura N."/>
            <person name="Hadano H."/>
            <person name="Hirakawa H."/>
            <person name="Matsutani M."/>
            <person name="Takabe S."/>
            <person name="Matsushita K."/>
            <person name="Azuma Y."/>
        </authorList>
    </citation>
    <scope>NUCLEOTIDE SEQUENCE [LARGE SCALE GENOMIC DNA]</scope>
    <source>
        <strain evidence="14">MB58</strain>
    </source>
</reference>
<dbReference type="SUPFAM" id="SSF69065">
    <property type="entry name" value="RNase III domain-like"/>
    <property type="match status" value="1"/>
</dbReference>
<proteinExistence type="inferred from homology"/>
<evidence type="ECO:0000256" key="4">
    <source>
        <dbReference type="ARBA" id="ARBA00022664"/>
    </source>
</evidence>
<evidence type="ECO:0000256" key="5">
    <source>
        <dbReference type="ARBA" id="ARBA00022722"/>
    </source>
</evidence>
<keyword evidence="6 9" id="KW-0255">Endonuclease</keyword>
<dbReference type="FunFam" id="1.10.1520.10:FF:000001">
    <property type="entry name" value="Ribonuclease 3"/>
    <property type="match status" value="1"/>
</dbReference>
<dbReference type="PROSITE" id="PS50142">
    <property type="entry name" value="RNASE_3_2"/>
    <property type="match status" value="1"/>
</dbReference>
<dbReference type="HAMAP" id="MF_00104">
    <property type="entry name" value="RNase_III"/>
    <property type="match status" value="1"/>
</dbReference>
<dbReference type="Gene3D" id="3.30.160.20">
    <property type="match status" value="1"/>
</dbReference>
<dbReference type="GO" id="GO:0010468">
    <property type="term" value="P:regulation of gene expression"/>
    <property type="evidence" value="ECO:0007669"/>
    <property type="project" value="TreeGrafter"/>
</dbReference>
<dbReference type="EMBL" id="BAND01000196">
    <property type="protein sequence ID" value="GAJ30631.1"/>
    <property type="molecule type" value="Genomic_DNA"/>
</dbReference>
<dbReference type="SUPFAM" id="SSF54768">
    <property type="entry name" value="dsRNA-binding domain-like"/>
    <property type="match status" value="1"/>
</dbReference>
<feature type="active site" evidence="9">
    <location>
        <position position="135"/>
    </location>
</feature>
<dbReference type="GO" id="GO:0003725">
    <property type="term" value="F:double-stranded RNA binding"/>
    <property type="evidence" value="ECO:0007669"/>
    <property type="project" value="TreeGrafter"/>
</dbReference>
<dbReference type="CDD" id="cd10845">
    <property type="entry name" value="DSRM_RNAse_III_family"/>
    <property type="match status" value="1"/>
</dbReference>
<dbReference type="AlphaFoldDB" id="A0A023D9Y5"/>
<keyword evidence="9" id="KW-0479">Metal-binding</keyword>
<feature type="domain" description="DRBM" evidence="11">
    <location>
        <begin position="171"/>
        <end position="239"/>
    </location>
</feature>
<dbReference type="GO" id="GO:0005737">
    <property type="term" value="C:cytoplasm"/>
    <property type="evidence" value="ECO:0007669"/>
    <property type="project" value="UniProtKB-SubCell"/>
</dbReference>
<comment type="subcellular location">
    <subcellularLocation>
        <location evidence="9">Cytoplasm</location>
    </subcellularLocation>
</comment>
<feature type="active site" evidence="9">
    <location>
        <position position="63"/>
    </location>
</feature>
<keyword evidence="4 9" id="KW-0507">mRNA processing</keyword>
<evidence type="ECO:0000256" key="2">
    <source>
        <dbReference type="ARBA" id="ARBA00010183"/>
    </source>
</evidence>
<dbReference type="GO" id="GO:0019843">
    <property type="term" value="F:rRNA binding"/>
    <property type="evidence" value="ECO:0007669"/>
    <property type="project" value="UniProtKB-KW"/>
</dbReference>
<feature type="binding site" evidence="9">
    <location>
        <position position="135"/>
    </location>
    <ligand>
        <name>Mg(2+)</name>
        <dbReference type="ChEBI" id="CHEBI:18420"/>
    </ligand>
</feature>
<feature type="region of interest" description="Disordered" evidence="10">
    <location>
        <begin position="241"/>
        <end position="269"/>
    </location>
</feature>
<comment type="cofactor">
    <cofactor evidence="9">
        <name>Mg(2+)</name>
        <dbReference type="ChEBI" id="CHEBI:18420"/>
    </cofactor>
</comment>
<dbReference type="RefSeq" id="WP_081797922.1">
    <property type="nucleotide sequence ID" value="NZ_BAND01000196.1"/>
</dbReference>
<dbReference type="PANTHER" id="PTHR11207:SF0">
    <property type="entry name" value="RIBONUCLEASE 3"/>
    <property type="match status" value="1"/>
</dbReference>
<dbReference type="SMART" id="SM00358">
    <property type="entry name" value="DSRM"/>
    <property type="match status" value="1"/>
</dbReference>
<dbReference type="EC" id="3.1.26.3" evidence="9"/>
<dbReference type="PROSITE" id="PS00517">
    <property type="entry name" value="RNASE_3_1"/>
    <property type="match status" value="1"/>
</dbReference>
<accession>A0A023D9Y5</accession>
<dbReference type="GO" id="GO:0046872">
    <property type="term" value="F:metal ion binding"/>
    <property type="evidence" value="ECO:0007669"/>
    <property type="project" value="UniProtKB-KW"/>
</dbReference>
<keyword evidence="14" id="KW-1185">Reference proteome</keyword>
<dbReference type="InterPro" id="IPR036389">
    <property type="entry name" value="RNase_III_sf"/>
</dbReference>
<gene>
    <name evidence="9" type="primary">rnc</name>
    <name evidence="13" type="ORF">Amme_212_014</name>
</gene>
<comment type="function">
    <text evidence="9">Digests double-stranded RNA. Involved in the processing of primary rRNA transcript to yield the immediate precursors to the large and small rRNAs (23S and 16S). Processes some mRNAs, and tRNAs when they are encoded in the rRNA operon. Processes pre-crRNA and tracrRNA of type II CRISPR loci if present in the organism.</text>
</comment>
<dbReference type="NCBIfam" id="TIGR02191">
    <property type="entry name" value="RNaseIII"/>
    <property type="match status" value="1"/>
</dbReference>
<reference evidence="13 14" key="2">
    <citation type="journal article" date="2014" name="FEMS Microbiol. Lett.">
        <title>Draft genomic DNA sequence of the facultatively methylotrophic bacterium Acidomonas methanolica type strain MB58.</title>
        <authorList>
            <person name="Higashiura N."/>
            <person name="Hadano H."/>
            <person name="Hirakawa H."/>
            <person name="Matsutani M."/>
            <person name="Takabe S."/>
            <person name="Matsushita K."/>
            <person name="Azuma Y."/>
        </authorList>
    </citation>
    <scope>NUCLEOTIDE SEQUENCE [LARGE SCALE GENOMIC DNA]</scope>
    <source>
        <strain evidence="13 14">MB58</strain>
    </source>
</reference>
<keyword evidence="8 9" id="KW-0694">RNA-binding</keyword>
<evidence type="ECO:0000256" key="1">
    <source>
        <dbReference type="ARBA" id="ARBA00000109"/>
    </source>
</evidence>
<evidence type="ECO:0000256" key="10">
    <source>
        <dbReference type="SAM" id="MobiDB-lite"/>
    </source>
</evidence>
<dbReference type="GO" id="GO:0004525">
    <property type="term" value="F:ribonuclease III activity"/>
    <property type="evidence" value="ECO:0007669"/>
    <property type="project" value="UniProtKB-UniRule"/>
</dbReference>
<evidence type="ECO:0000313" key="13">
    <source>
        <dbReference type="EMBL" id="GAJ30631.1"/>
    </source>
</evidence>
<keyword evidence="9" id="KW-0699">rRNA-binding</keyword>
<dbReference type="InterPro" id="IPR011907">
    <property type="entry name" value="RNase_III"/>
</dbReference>
<organism evidence="13 14">
    <name type="scientific">Acidomonas methanolica NBRC 104435</name>
    <dbReference type="NCBI Taxonomy" id="1231351"/>
    <lineage>
        <taxon>Bacteria</taxon>
        <taxon>Pseudomonadati</taxon>
        <taxon>Pseudomonadota</taxon>
        <taxon>Alphaproteobacteria</taxon>
        <taxon>Acetobacterales</taxon>
        <taxon>Acetobacteraceae</taxon>
        <taxon>Acidomonas</taxon>
    </lineage>
</organism>
<feature type="binding site" evidence="9">
    <location>
        <position position="132"/>
    </location>
    <ligand>
        <name>Mg(2+)</name>
        <dbReference type="ChEBI" id="CHEBI:18420"/>
    </ligand>
</feature>
<evidence type="ECO:0000259" key="11">
    <source>
        <dbReference type="PROSITE" id="PS50137"/>
    </source>
</evidence>
<keyword evidence="9" id="KW-0460">Magnesium</keyword>
<evidence type="ECO:0000313" key="14">
    <source>
        <dbReference type="Proteomes" id="UP000019760"/>
    </source>
</evidence>
<feature type="binding site" evidence="9">
    <location>
        <position position="59"/>
    </location>
    <ligand>
        <name>Mg(2+)</name>
        <dbReference type="ChEBI" id="CHEBI:18420"/>
    </ligand>
</feature>
<dbReference type="PANTHER" id="PTHR11207">
    <property type="entry name" value="RIBONUCLEASE III"/>
    <property type="match status" value="1"/>
</dbReference>
<evidence type="ECO:0000256" key="9">
    <source>
        <dbReference type="HAMAP-Rule" id="MF_00104"/>
    </source>
</evidence>
<sequence length="269" mass="29294">METGGTLDALQERLGHRFLRPELLEHALTHRSAVSARHPRRSRAETVRIRDTASNERLEFVGDRVLGLLVAEWLLEHFPDEPEGGLGPRHAHLVSRTALAGIAEEIDLPAALKIAAHEEQAGIRHLANVQADALEAVLGALYLDAGLEPARRFVQRYWRPMMDGQIEPPKDPKTALQEWVLGRAAKLPVYETLSMDGPSHAPHFTVEVSAMGETGRGAAGSKRQAESAAASDLLGRLQAGSVGRATAGMKLRPRRPRQGIAPVKEGEKS</sequence>
<keyword evidence="7 9" id="KW-0378">Hydrolase</keyword>
<dbReference type="Proteomes" id="UP000019760">
    <property type="component" value="Unassembled WGS sequence"/>
</dbReference>
<keyword evidence="5 9" id="KW-0540">Nuclease</keyword>
<evidence type="ECO:0000259" key="12">
    <source>
        <dbReference type="PROSITE" id="PS50142"/>
    </source>
</evidence>
<comment type="subunit">
    <text evidence="9">Homodimer.</text>
</comment>
<dbReference type="GO" id="GO:0008033">
    <property type="term" value="P:tRNA processing"/>
    <property type="evidence" value="ECO:0007669"/>
    <property type="project" value="UniProtKB-KW"/>
</dbReference>
<keyword evidence="3 9" id="KW-0698">rRNA processing</keyword>
<dbReference type="PROSITE" id="PS50137">
    <property type="entry name" value="DS_RBD"/>
    <property type="match status" value="1"/>
</dbReference>
<dbReference type="OrthoDB" id="9805026at2"/>